<proteinExistence type="predicted"/>
<sequence>MIKVMTSKDGPVCAAYRWPIGEAIVDALRAMYPAQRVWMVRSTAAEVEKLGLEVLTTVQDTERADAYRVAIQGERVERALHRHTLRGLVRRGAVFHNGTATGEATSMEEAERLARETYDEAVPKLNLNLRDLLGLPPL</sequence>
<reference evidence="2" key="1">
    <citation type="submission" date="2015-11" db="EMBL/GenBank/DDBJ databases">
        <title>Draft Genome Sequence of the Radioresistant Bacterium Deinococcus grandis, Isolated from Freshwater Fish in Japan.</title>
        <authorList>
            <person name="Satoh K."/>
            <person name="Onodera T."/>
            <person name="Omoso K."/>
            <person name="Takeda-Yano K."/>
            <person name="Katayama T."/>
            <person name="Oono Y."/>
            <person name="Narumi I."/>
        </authorList>
    </citation>
    <scope>NUCLEOTIDE SEQUENCE [LARGE SCALE GENOMIC DNA]</scope>
    <source>
        <strain evidence="2">ATCC 43672</strain>
    </source>
</reference>
<keyword evidence="2" id="KW-1185">Reference proteome</keyword>
<evidence type="ECO:0000313" key="1">
    <source>
        <dbReference type="EMBL" id="GAQ23716.1"/>
    </source>
</evidence>
<evidence type="ECO:0000313" key="2">
    <source>
        <dbReference type="Proteomes" id="UP000056209"/>
    </source>
</evidence>
<accession>A0A117DS39</accession>
<protein>
    <submittedName>
        <fullName evidence="1">Uncharacterized protein</fullName>
    </submittedName>
</protein>
<comment type="caution">
    <text evidence="1">The sequence shown here is derived from an EMBL/GenBank/DDBJ whole genome shotgun (WGS) entry which is preliminary data.</text>
</comment>
<dbReference type="EMBL" id="BCMS01000004">
    <property type="protein sequence ID" value="GAQ23716.1"/>
    <property type="molecule type" value="Genomic_DNA"/>
</dbReference>
<dbReference type="Proteomes" id="UP000056209">
    <property type="component" value="Unassembled WGS sequence"/>
</dbReference>
<organism evidence="1 2">
    <name type="scientific">Deinococcus grandis</name>
    <dbReference type="NCBI Taxonomy" id="57498"/>
    <lineage>
        <taxon>Bacteria</taxon>
        <taxon>Thermotogati</taxon>
        <taxon>Deinococcota</taxon>
        <taxon>Deinococci</taxon>
        <taxon>Deinococcales</taxon>
        <taxon>Deinococcaceae</taxon>
        <taxon>Deinococcus</taxon>
    </lineage>
</organism>
<gene>
    <name evidence="1" type="ORF">DEIGR_320130</name>
</gene>
<dbReference type="AlphaFoldDB" id="A0A117DS39"/>
<name>A0A117DS39_9DEIO</name>